<dbReference type="AlphaFoldDB" id="A0A392WCF5"/>
<comment type="caution">
    <text evidence="1">The sequence shown here is derived from an EMBL/GenBank/DDBJ whole genome shotgun (WGS) entry which is preliminary data.</text>
</comment>
<evidence type="ECO:0000313" key="1">
    <source>
        <dbReference type="EMBL" id="MCI96430.1"/>
    </source>
</evidence>
<feature type="non-terminal residue" evidence="1">
    <location>
        <position position="1"/>
    </location>
</feature>
<dbReference type="Proteomes" id="UP000265520">
    <property type="component" value="Unassembled WGS sequence"/>
</dbReference>
<keyword evidence="2" id="KW-1185">Reference proteome</keyword>
<accession>A0A392WCF5</accession>
<organism evidence="1 2">
    <name type="scientific">Trifolium medium</name>
    <dbReference type="NCBI Taxonomy" id="97028"/>
    <lineage>
        <taxon>Eukaryota</taxon>
        <taxon>Viridiplantae</taxon>
        <taxon>Streptophyta</taxon>
        <taxon>Embryophyta</taxon>
        <taxon>Tracheophyta</taxon>
        <taxon>Spermatophyta</taxon>
        <taxon>Magnoliopsida</taxon>
        <taxon>eudicotyledons</taxon>
        <taxon>Gunneridae</taxon>
        <taxon>Pentapetalae</taxon>
        <taxon>rosids</taxon>
        <taxon>fabids</taxon>
        <taxon>Fabales</taxon>
        <taxon>Fabaceae</taxon>
        <taxon>Papilionoideae</taxon>
        <taxon>50 kb inversion clade</taxon>
        <taxon>NPAAA clade</taxon>
        <taxon>Hologalegina</taxon>
        <taxon>IRL clade</taxon>
        <taxon>Trifolieae</taxon>
        <taxon>Trifolium</taxon>
    </lineage>
</organism>
<dbReference type="EMBL" id="LXQA011414635">
    <property type="protein sequence ID" value="MCI96430.1"/>
    <property type="molecule type" value="Genomic_DNA"/>
</dbReference>
<name>A0A392WCF5_9FABA</name>
<protein>
    <submittedName>
        <fullName evidence="1">Uncharacterized protein</fullName>
    </submittedName>
</protein>
<reference evidence="1 2" key="1">
    <citation type="journal article" date="2018" name="Front. Plant Sci.">
        <title>Red Clover (Trifolium pratense) and Zigzag Clover (T. medium) - A Picture of Genomic Similarities and Differences.</title>
        <authorList>
            <person name="Dluhosova J."/>
            <person name="Istvanek J."/>
            <person name="Nedelnik J."/>
            <person name="Repkova J."/>
        </authorList>
    </citation>
    <scope>NUCLEOTIDE SEQUENCE [LARGE SCALE GENOMIC DNA]</scope>
    <source>
        <strain evidence="2">cv. 10/8</strain>
        <tissue evidence="1">Leaf</tissue>
    </source>
</reference>
<evidence type="ECO:0000313" key="2">
    <source>
        <dbReference type="Proteomes" id="UP000265520"/>
    </source>
</evidence>
<proteinExistence type="predicted"/>
<sequence>WRWLMDVVGLRWHVRRSLVIVRACSLEFPCVRWCYTMRWKYMMVLMDGVEASVGFAVA</sequence>